<dbReference type="AlphaFoldDB" id="A0A6A7K9E9"/>
<protein>
    <submittedName>
        <fullName evidence="2">Uncharacterized protein</fullName>
    </submittedName>
</protein>
<dbReference type="Proteomes" id="UP000440004">
    <property type="component" value="Unassembled WGS sequence"/>
</dbReference>
<name>A0A6A7K9E9_9FIRM</name>
<proteinExistence type="predicted"/>
<feature type="transmembrane region" description="Helical" evidence="1">
    <location>
        <begin position="73"/>
        <end position="93"/>
    </location>
</feature>
<evidence type="ECO:0000256" key="1">
    <source>
        <dbReference type="SAM" id="Phobius"/>
    </source>
</evidence>
<keyword evidence="1" id="KW-0472">Membrane</keyword>
<accession>A0A6A7K9E9</accession>
<feature type="transmembrane region" description="Helical" evidence="1">
    <location>
        <begin position="105"/>
        <end position="126"/>
    </location>
</feature>
<keyword evidence="3" id="KW-1185">Reference proteome</keyword>
<organism evidence="2 3">
    <name type="scientific">Alkalibaculum sporogenes</name>
    <dbReference type="NCBI Taxonomy" id="2655001"/>
    <lineage>
        <taxon>Bacteria</taxon>
        <taxon>Bacillati</taxon>
        <taxon>Bacillota</taxon>
        <taxon>Clostridia</taxon>
        <taxon>Eubacteriales</taxon>
        <taxon>Eubacteriaceae</taxon>
        <taxon>Alkalibaculum</taxon>
    </lineage>
</organism>
<keyword evidence="1" id="KW-1133">Transmembrane helix</keyword>
<sequence>MDTCVYCGKSIKQVDCKVKVSKKKYIVCSDVCCENTLKYVERDKKYKKVMYLGIFIPAVLILFNLLLEQGMKLVYLMQVVVGIIFILFPYPNVSFQTFSSVSVRGVIRICRILGIIFTILGLYLFITV</sequence>
<evidence type="ECO:0000313" key="3">
    <source>
        <dbReference type="Proteomes" id="UP000440004"/>
    </source>
</evidence>
<dbReference type="EMBL" id="WHNX01000014">
    <property type="protein sequence ID" value="MPW26139.1"/>
    <property type="molecule type" value="Genomic_DNA"/>
</dbReference>
<evidence type="ECO:0000313" key="2">
    <source>
        <dbReference type="EMBL" id="MPW26139.1"/>
    </source>
</evidence>
<comment type="caution">
    <text evidence="2">The sequence shown here is derived from an EMBL/GenBank/DDBJ whole genome shotgun (WGS) entry which is preliminary data.</text>
</comment>
<gene>
    <name evidence="2" type="ORF">GC105_10090</name>
</gene>
<keyword evidence="1" id="KW-0812">Transmembrane</keyword>
<reference evidence="2 3" key="1">
    <citation type="submission" date="2019-10" db="EMBL/GenBank/DDBJ databases">
        <title>Alkalibaculum tamaniensis sp.nov., a new alkaliphilic acetogen, isolated on methoxylated aromatics from a mud volcano.</title>
        <authorList>
            <person name="Khomyakova M.A."/>
            <person name="Merkel A.Y."/>
            <person name="Bonch-Osmolovskaya E.A."/>
            <person name="Slobodkin A.I."/>
        </authorList>
    </citation>
    <scope>NUCLEOTIDE SEQUENCE [LARGE SCALE GENOMIC DNA]</scope>
    <source>
        <strain evidence="2 3">M08DMB</strain>
    </source>
</reference>
<dbReference type="RefSeq" id="WP_152804349.1">
    <property type="nucleotide sequence ID" value="NZ_WHNX01000014.1"/>
</dbReference>
<feature type="transmembrane region" description="Helical" evidence="1">
    <location>
        <begin position="49"/>
        <end position="67"/>
    </location>
</feature>